<comment type="pathway">
    <text evidence="1">Amino-acid biosynthesis; L-isoleucine biosynthesis; 2-oxobutanoate from pyruvate: step 1/3.</text>
</comment>
<comment type="catalytic activity">
    <reaction evidence="7">
        <text>pyruvate + acetyl-CoA + H2O = (3R)-citramalate + CoA + H(+)</text>
        <dbReference type="Rhea" id="RHEA:19045"/>
        <dbReference type="ChEBI" id="CHEBI:15361"/>
        <dbReference type="ChEBI" id="CHEBI:15377"/>
        <dbReference type="ChEBI" id="CHEBI:15378"/>
        <dbReference type="ChEBI" id="CHEBI:30934"/>
        <dbReference type="ChEBI" id="CHEBI:57287"/>
        <dbReference type="ChEBI" id="CHEBI:57288"/>
        <dbReference type="EC" id="2.3.3.21"/>
    </reaction>
</comment>
<dbReference type="InterPro" id="IPR002034">
    <property type="entry name" value="AIPM/Hcit_synth_CS"/>
</dbReference>
<dbReference type="InterPro" id="IPR013785">
    <property type="entry name" value="Aldolase_TIM"/>
</dbReference>
<sequence>MSEERDTAPSGAAAPPGAAPEIALPERVDVFDTTLRDGSQFEGISLSVDDKLRIAEQLDYLGVAWIEGGFPQANPKDAEFFRRAAAGELKLDTSRLVAFGSTRKPGGVTDSDATLTTLLDAGTETLCIVGKGSAWQVRKTLNTTLDEGRAMTSDSVRYLKAAGRRVFFDVEHCFDGYKEDPDFTLSVIEAAALAGADCVVLCDTKGGSLPHEVQAITAEIAHRFDGLQLGIHTQDDTGCAVANAVAAVLSGATQVQGTINGYGERTGNADLITVIPNLTLKLGVGTLPEGRLERLGPVSRHVAELVNLPLNPAAPYVGTSAFAHKGGLHTSALRRAGTAAYEHVDPALVGNHSRVLVSDLGGRTGMSMKAEELGVDLDAAEAATLNDTLKGLEADGWVFEAADASLELLMASAAGWEQPYFRTEAYRVSGYHRADPNQPRQGAHLSTEATVKVWVGDERIAAVGEGNGPVNALDAALRTALGRHYPHLERIHLTDFKVRVLDGGAATGAVTRVLIDSTDGHDTWTTIGVSPNVIEASWMALIDSLVFGLKRADG</sequence>
<keyword evidence="5 9" id="KW-0808">Transferase</keyword>
<evidence type="ECO:0000256" key="4">
    <source>
        <dbReference type="ARBA" id="ARBA00022624"/>
    </source>
</evidence>
<dbReference type="InterPro" id="IPR005675">
    <property type="entry name" value="Citramal_synthase"/>
</dbReference>
<dbReference type="EC" id="2.3.3.21" evidence="8"/>
<keyword evidence="3" id="KW-0028">Amino-acid biosynthesis</keyword>
<dbReference type="InterPro" id="IPR054691">
    <property type="entry name" value="LeuA/HCS_post-cat"/>
</dbReference>
<dbReference type="Pfam" id="PF22617">
    <property type="entry name" value="HCS_D2"/>
    <property type="match status" value="1"/>
</dbReference>
<feature type="domain" description="Pyruvate carboxyltransferase" evidence="11">
    <location>
        <begin position="28"/>
        <end position="296"/>
    </location>
</feature>
<dbReference type="Pfam" id="PF08502">
    <property type="entry name" value="LeuA_dimer"/>
    <property type="match status" value="1"/>
</dbReference>
<dbReference type="Gene3D" id="3.20.20.70">
    <property type="entry name" value="Aldolase class I"/>
    <property type="match status" value="1"/>
</dbReference>
<feature type="region of interest" description="Disordered" evidence="10">
    <location>
        <begin position="1"/>
        <end position="21"/>
    </location>
</feature>
<keyword evidence="4" id="KW-0412">Isoleucine biosynthesis</keyword>
<dbReference type="CDD" id="cd07941">
    <property type="entry name" value="DRE_TIM_LeuA3"/>
    <property type="match status" value="1"/>
</dbReference>
<protein>
    <recommendedName>
        <fullName evidence="8">Citramalate synthase</fullName>
        <ecNumber evidence="8">2.3.3.21</ecNumber>
    </recommendedName>
</protein>
<dbReference type="GO" id="GO:0003852">
    <property type="term" value="F:2-isopropylmalate synthase activity"/>
    <property type="evidence" value="ECO:0007669"/>
    <property type="project" value="InterPro"/>
</dbReference>
<dbReference type="Proteomes" id="UP000727993">
    <property type="component" value="Unassembled WGS sequence"/>
</dbReference>
<dbReference type="GO" id="GO:0043714">
    <property type="term" value="F:(R)-citramalate synthase activity"/>
    <property type="evidence" value="ECO:0007669"/>
    <property type="project" value="UniProtKB-UniRule"/>
</dbReference>
<evidence type="ECO:0000256" key="1">
    <source>
        <dbReference type="ARBA" id="ARBA00004743"/>
    </source>
</evidence>
<dbReference type="GO" id="GO:0009097">
    <property type="term" value="P:isoleucine biosynthetic process"/>
    <property type="evidence" value="ECO:0007669"/>
    <property type="project" value="UniProtKB-UniRule"/>
</dbReference>
<accession>A0A936NAV9</accession>
<dbReference type="SMART" id="SM00917">
    <property type="entry name" value="LeuA_dimer"/>
    <property type="match status" value="1"/>
</dbReference>
<proteinExistence type="inferred from homology"/>
<dbReference type="EMBL" id="JADJZA010000001">
    <property type="protein sequence ID" value="MBK9296281.1"/>
    <property type="molecule type" value="Genomic_DNA"/>
</dbReference>
<evidence type="ECO:0000313" key="13">
    <source>
        <dbReference type="Proteomes" id="UP000727993"/>
    </source>
</evidence>
<dbReference type="PROSITE" id="PS50991">
    <property type="entry name" value="PYR_CT"/>
    <property type="match status" value="1"/>
</dbReference>
<evidence type="ECO:0000256" key="7">
    <source>
        <dbReference type="ARBA" id="ARBA00048263"/>
    </source>
</evidence>
<dbReference type="AlphaFoldDB" id="A0A936NAV9"/>
<reference evidence="12 13" key="1">
    <citation type="submission" date="2020-10" db="EMBL/GenBank/DDBJ databases">
        <title>Connecting structure to function with the recovery of over 1000 high-quality activated sludge metagenome-assembled genomes encoding full-length rRNA genes using long-read sequencing.</title>
        <authorList>
            <person name="Singleton C.M."/>
            <person name="Petriglieri F."/>
            <person name="Kristensen J.M."/>
            <person name="Kirkegaard R.H."/>
            <person name="Michaelsen T.Y."/>
            <person name="Andersen M.H."/>
            <person name="Karst S.M."/>
            <person name="Dueholm M.S."/>
            <person name="Nielsen P.H."/>
            <person name="Albertsen M."/>
        </authorList>
    </citation>
    <scope>NUCLEOTIDE SEQUENCE [LARGE SCALE GENOMIC DNA]</scope>
    <source>
        <strain evidence="12">Lyne_18-Q3-R50-59_MAXAC.006</strain>
    </source>
</reference>
<evidence type="ECO:0000256" key="6">
    <source>
        <dbReference type="ARBA" id="ARBA00023304"/>
    </source>
</evidence>
<dbReference type="InterPro" id="IPR036230">
    <property type="entry name" value="LeuA_allosteric_dom_sf"/>
</dbReference>
<dbReference type="Pfam" id="PF00682">
    <property type="entry name" value="HMGL-like"/>
    <property type="match status" value="1"/>
</dbReference>
<name>A0A936NAV9_9ACTN</name>
<organism evidence="12 13">
    <name type="scientific">Candidatus Neomicrothrix subdominans</name>
    <dbReference type="NCBI Taxonomy" id="2954438"/>
    <lineage>
        <taxon>Bacteria</taxon>
        <taxon>Bacillati</taxon>
        <taxon>Actinomycetota</taxon>
        <taxon>Acidimicrobiia</taxon>
        <taxon>Acidimicrobiales</taxon>
        <taxon>Microthrixaceae</taxon>
        <taxon>Candidatus Neomicrothrix</taxon>
    </lineage>
</organism>
<evidence type="ECO:0000256" key="8">
    <source>
        <dbReference type="NCBIfam" id="TIGR00977"/>
    </source>
</evidence>
<dbReference type="PANTHER" id="PTHR43538:SF1">
    <property type="entry name" value="(R)-CITRAMALATE SYNTHASE"/>
    <property type="match status" value="1"/>
</dbReference>
<evidence type="ECO:0000256" key="9">
    <source>
        <dbReference type="RuleBase" id="RU003523"/>
    </source>
</evidence>
<feature type="compositionally biased region" description="Low complexity" evidence="10">
    <location>
        <begin position="8"/>
        <end position="20"/>
    </location>
</feature>
<comment type="caution">
    <text evidence="12">The sequence shown here is derived from an EMBL/GenBank/DDBJ whole genome shotgun (WGS) entry which is preliminary data.</text>
</comment>
<comment type="similarity">
    <text evidence="2 9">Belongs to the alpha-IPM synthase/homocitrate synthase family.</text>
</comment>
<evidence type="ECO:0000256" key="5">
    <source>
        <dbReference type="ARBA" id="ARBA00022679"/>
    </source>
</evidence>
<dbReference type="GO" id="GO:0009098">
    <property type="term" value="P:L-leucine biosynthetic process"/>
    <property type="evidence" value="ECO:0007669"/>
    <property type="project" value="InterPro"/>
</dbReference>
<evidence type="ECO:0000313" key="12">
    <source>
        <dbReference type="EMBL" id="MBK9296281.1"/>
    </source>
</evidence>
<dbReference type="SUPFAM" id="SSF51569">
    <property type="entry name" value="Aldolase"/>
    <property type="match status" value="1"/>
</dbReference>
<dbReference type="PANTHER" id="PTHR43538">
    <property type="entry name" value="ALPHA-IPM SYNTHASE/HOMOCITRATE SYNTHASE"/>
    <property type="match status" value="1"/>
</dbReference>
<dbReference type="InterPro" id="IPR013709">
    <property type="entry name" value="2-isopropylmalate_synth_dimer"/>
</dbReference>
<keyword evidence="6" id="KW-0100">Branched-chain amino acid biosynthesis</keyword>
<evidence type="ECO:0000256" key="2">
    <source>
        <dbReference type="ARBA" id="ARBA00006154"/>
    </source>
</evidence>
<dbReference type="InterPro" id="IPR000891">
    <property type="entry name" value="PYR_CT"/>
</dbReference>
<gene>
    <name evidence="12" type="ORF">IPN02_05330</name>
</gene>
<evidence type="ECO:0000256" key="3">
    <source>
        <dbReference type="ARBA" id="ARBA00022605"/>
    </source>
</evidence>
<evidence type="ECO:0000256" key="10">
    <source>
        <dbReference type="SAM" id="MobiDB-lite"/>
    </source>
</evidence>
<dbReference type="PROSITE" id="PS00815">
    <property type="entry name" value="AIPM_HOMOCIT_SYNTH_1"/>
    <property type="match status" value="1"/>
</dbReference>
<dbReference type="NCBIfam" id="TIGR00977">
    <property type="entry name" value="citramal_synth"/>
    <property type="match status" value="1"/>
</dbReference>
<dbReference type="Gene3D" id="3.30.160.270">
    <property type="match status" value="1"/>
</dbReference>
<dbReference type="SUPFAM" id="SSF110921">
    <property type="entry name" value="2-isopropylmalate synthase LeuA, allosteric (dimerisation) domain"/>
    <property type="match status" value="1"/>
</dbReference>
<evidence type="ECO:0000259" key="11">
    <source>
        <dbReference type="PROSITE" id="PS50991"/>
    </source>
</evidence>
<dbReference type="Gene3D" id="1.10.238.260">
    <property type="match status" value="1"/>
</dbReference>